<keyword evidence="10" id="KW-1185">Reference proteome</keyword>
<keyword evidence="6" id="KW-0342">GTP-binding</keyword>
<keyword evidence="4" id="KW-0648">Protein biosynthesis</keyword>
<dbReference type="SUPFAM" id="SSF50465">
    <property type="entry name" value="EF-Tu/eEF-1alpha/eIF2-gamma C-terminal domain"/>
    <property type="match status" value="1"/>
</dbReference>
<evidence type="ECO:0000256" key="3">
    <source>
        <dbReference type="ARBA" id="ARBA00022768"/>
    </source>
</evidence>
<comment type="subcellular location">
    <subcellularLocation>
        <location evidence="1">Cytoplasm</location>
    </subcellularLocation>
</comment>
<keyword evidence="2" id="KW-0547">Nucleotide-binding</keyword>
<feature type="region of interest" description="Disordered" evidence="7">
    <location>
        <begin position="97"/>
        <end position="128"/>
    </location>
</feature>
<dbReference type="EMBL" id="JAPWTK010000157">
    <property type="protein sequence ID" value="KAJ8947628.1"/>
    <property type="molecule type" value="Genomic_DNA"/>
</dbReference>
<evidence type="ECO:0000313" key="9">
    <source>
        <dbReference type="EMBL" id="KAJ8947628.1"/>
    </source>
</evidence>
<dbReference type="GO" id="GO:0003746">
    <property type="term" value="F:translation elongation factor activity"/>
    <property type="evidence" value="ECO:0007669"/>
    <property type="project" value="UniProtKB-KW"/>
</dbReference>
<dbReference type="Pfam" id="PF03143">
    <property type="entry name" value="GTP_EFTU_D3"/>
    <property type="match status" value="1"/>
</dbReference>
<gene>
    <name evidence="9" type="ORF">NQ318_002640</name>
</gene>
<evidence type="ECO:0000256" key="5">
    <source>
        <dbReference type="ARBA" id="ARBA00023128"/>
    </source>
</evidence>
<proteinExistence type="predicted"/>
<dbReference type="AlphaFoldDB" id="A0AAV8Y9H0"/>
<organism evidence="9 10">
    <name type="scientific">Aromia moschata</name>
    <dbReference type="NCBI Taxonomy" id="1265417"/>
    <lineage>
        <taxon>Eukaryota</taxon>
        <taxon>Metazoa</taxon>
        <taxon>Ecdysozoa</taxon>
        <taxon>Arthropoda</taxon>
        <taxon>Hexapoda</taxon>
        <taxon>Insecta</taxon>
        <taxon>Pterygota</taxon>
        <taxon>Neoptera</taxon>
        <taxon>Endopterygota</taxon>
        <taxon>Coleoptera</taxon>
        <taxon>Polyphaga</taxon>
        <taxon>Cucujiformia</taxon>
        <taxon>Chrysomeloidea</taxon>
        <taxon>Cerambycidae</taxon>
        <taxon>Cerambycinae</taxon>
        <taxon>Callichromatini</taxon>
        <taxon>Aromia</taxon>
    </lineage>
</organism>
<evidence type="ECO:0000256" key="4">
    <source>
        <dbReference type="ARBA" id="ARBA00022917"/>
    </source>
</evidence>
<dbReference type="PANTHER" id="PTHR43721">
    <property type="entry name" value="ELONGATION FACTOR TU-RELATED"/>
    <property type="match status" value="1"/>
</dbReference>
<feature type="compositionally biased region" description="Basic and acidic residues" evidence="7">
    <location>
        <begin position="107"/>
        <end position="128"/>
    </location>
</feature>
<protein>
    <recommendedName>
        <fullName evidence="8">Translation elongation factor EFTu/EF1A C-terminal domain-containing protein</fullName>
    </recommendedName>
</protein>
<dbReference type="GO" id="GO:0005525">
    <property type="term" value="F:GTP binding"/>
    <property type="evidence" value="ECO:0007669"/>
    <property type="project" value="UniProtKB-KW"/>
</dbReference>
<sequence>MVMAKPGTVKNYDHIESQVYILSKEEGGRPKPFTSFIQMQMFCRTWDCAAQVVVPDKEMVMPGEDSKLILKMMRPMVLEEGQRFTLRDGSQTLGTGVVTKTLPMLSEADRQGLTEGKKAREKKASQAN</sequence>
<evidence type="ECO:0000256" key="1">
    <source>
        <dbReference type="ARBA" id="ARBA00004496"/>
    </source>
</evidence>
<dbReference type="FunFam" id="2.40.30.10:FF:000092">
    <property type="entry name" value="Elongation factor Tu"/>
    <property type="match status" value="1"/>
</dbReference>
<dbReference type="InterPro" id="IPR004160">
    <property type="entry name" value="Transl_elong_EFTu/EF1A_C"/>
</dbReference>
<evidence type="ECO:0000256" key="7">
    <source>
        <dbReference type="SAM" id="MobiDB-lite"/>
    </source>
</evidence>
<evidence type="ECO:0000313" key="10">
    <source>
        <dbReference type="Proteomes" id="UP001162162"/>
    </source>
</evidence>
<dbReference type="InterPro" id="IPR050055">
    <property type="entry name" value="EF-Tu_GTPase"/>
</dbReference>
<accession>A0AAV8Y9H0</accession>
<evidence type="ECO:0000256" key="6">
    <source>
        <dbReference type="ARBA" id="ARBA00023134"/>
    </source>
</evidence>
<dbReference type="Proteomes" id="UP001162162">
    <property type="component" value="Unassembled WGS sequence"/>
</dbReference>
<reference evidence="9" key="1">
    <citation type="journal article" date="2023" name="Insect Mol. Biol.">
        <title>Genome sequencing provides insights into the evolution of gene families encoding plant cell wall-degrading enzymes in longhorned beetles.</title>
        <authorList>
            <person name="Shin N.R."/>
            <person name="Okamura Y."/>
            <person name="Kirsch R."/>
            <person name="Pauchet Y."/>
        </authorList>
    </citation>
    <scope>NUCLEOTIDE SEQUENCE</scope>
    <source>
        <strain evidence="9">AMC_N1</strain>
    </source>
</reference>
<dbReference type="GO" id="GO:0070125">
    <property type="term" value="P:mitochondrial translational elongation"/>
    <property type="evidence" value="ECO:0007669"/>
    <property type="project" value="TreeGrafter"/>
</dbReference>
<feature type="domain" description="Translation elongation factor EFTu/EF1A C-terminal" evidence="8">
    <location>
        <begin position="9"/>
        <end position="101"/>
    </location>
</feature>
<dbReference type="GO" id="GO:0005739">
    <property type="term" value="C:mitochondrion"/>
    <property type="evidence" value="ECO:0007669"/>
    <property type="project" value="TreeGrafter"/>
</dbReference>
<dbReference type="PANTHER" id="PTHR43721:SF36">
    <property type="entry name" value="ELONGATION FACTOR TU, MITOCHONDRIAL"/>
    <property type="match status" value="1"/>
</dbReference>
<dbReference type="Gene3D" id="2.40.30.10">
    <property type="entry name" value="Translation factors"/>
    <property type="match status" value="1"/>
</dbReference>
<keyword evidence="3" id="KW-0251">Elongation factor</keyword>
<dbReference type="CDD" id="cd03706">
    <property type="entry name" value="mtEFTU_III"/>
    <property type="match status" value="1"/>
</dbReference>
<evidence type="ECO:0000256" key="2">
    <source>
        <dbReference type="ARBA" id="ARBA00022741"/>
    </source>
</evidence>
<dbReference type="InterPro" id="IPR009001">
    <property type="entry name" value="Transl_elong_EF1A/Init_IF2_C"/>
</dbReference>
<comment type="caution">
    <text evidence="9">The sequence shown here is derived from an EMBL/GenBank/DDBJ whole genome shotgun (WGS) entry which is preliminary data.</text>
</comment>
<name>A0AAV8Y9H0_9CUCU</name>
<keyword evidence="5" id="KW-0496">Mitochondrion</keyword>
<evidence type="ECO:0000259" key="8">
    <source>
        <dbReference type="Pfam" id="PF03143"/>
    </source>
</evidence>